<proteinExistence type="predicted"/>
<accession>A0A504YT67</accession>
<keyword evidence="3" id="KW-1185">Reference proteome</keyword>
<dbReference type="EMBL" id="SUNJ01005357">
    <property type="protein sequence ID" value="TPP63679.1"/>
    <property type="molecule type" value="Genomic_DNA"/>
</dbReference>
<feature type="non-terminal residue" evidence="2">
    <location>
        <position position="1"/>
    </location>
</feature>
<sequence>CLLQLYQNYLNDVEHLILDIEAAIRVNPILDEVMRNFEAQKFCYLPFYVFLLKPMHRLLQYRVTLERLMRHYGETHPDAPNCRSSSSLQSVRYLLLSGIANANCIQPLPTEEIFYLDL</sequence>
<dbReference type="SUPFAM" id="SSF48065">
    <property type="entry name" value="DBL homology domain (DH-domain)"/>
    <property type="match status" value="1"/>
</dbReference>
<dbReference type="OrthoDB" id="9990815at2759"/>
<evidence type="ECO:0000313" key="2">
    <source>
        <dbReference type="EMBL" id="TPP63679.1"/>
    </source>
</evidence>
<organism evidence="2 3">
    <name type="scientific">Fasciola gigantica</name>
    <name type="common">Giant liver fluke</name>
    <dbReference type="NCBI Taxonomy" id="46835"/>
    <lineage>
        <taxon>Eukaryota</taxon>
        <taxon>Metazoa</taxon>
        <taxon>Spiralia</taxon>
        <taxon>Lophotrochozoa</taxon>
        <taxon>Platyhelminthes</taxon>
        <taxon>Trematoda</taxon>
        <taxon>Digenea</taxon>
        <taxon>Plagiorchiida</taxon>
        <taxon>Echinostomata</taxon>
        <taxon>Echinostomatoidea</taxon>
        <taxon>Fasciolidae</taxon>
        <taxon>Fasciola</taxon>
    </lineage>
</organism>
<dbReference type="Pfam" id="PF00621">
    <property type="entry name" value="RhoGEF"/>
    <property type="match status" value="1"/>
</dbReference>
<evidence type="ECO:0000259" key="1">
    <source>
        <dbReference type="PROSITE" id="PS50010"/>
    </source>
</evidence>
<evidence type="ECO:0000313" key="3">
    <source>
        <dbReference type="Proteomes" id="UP000316759"/>
    </source>
</evidence>
<dbReference type="Gene3D" id="1.20.900.10">
    <property type="entry name" value="Dbl homology (DH) domain"/>
    <property type="match status" value="1"/>
</dbReference>
<feature type="domain" description="DH" evidence="1">
    <location>
        <begin position="1"/>
        <end position="78"/>
    </location>
</feature>
<dbReference type="STRING" id="46835.A0A504YT67"/>
<dbReference type="InterPro" id="IPR035899">
    <property type="entry name" value="DBL_dom_sf"/>
</dbReference>
<dbReference type="Proteomes" id="UP000316759">
    <property type="component" value="Unassembled WGS sequence"/>
</dbReference>
<reference evidence="2 3" key="1">
    <citation type="submission" date="2019-04" db="EMBL/GenBank/DDBJ databases">
        <title>Annotation for the trematode Fasciola gigantica.</title>
        <authorList>
            <person name="Choi Y.-J."/>
        </authorList>
    </citation>
    <scope>NUCLEOTIDE SEQUENCE [LARGE SCALE GENOMIC DNA]</scope>
    <source>
        <strain evidence="2">Uganda_cow_1</strain>
    </source>
</reference>
<dbReference type="InterPro" id="IPR000219">
    <property type="entry name" value="DH_dom"/>
</dbReference>
<gene>
    <name evidence="2" type="ORF">FGIG_11543</name>
</gene>
<name>A0A504YT67_FASGI</name>
<comment type="caution">
    <text evidence="2">The sequence shown here is derived from an EMBL/GenBank/DDBJ whole genome shotgun (WGS) entry which is preliminary data.</text>
</comment>
<dbReference type="GO" id="GO:0005085">
    <property type="term" value="F:guanyl-nucleotide exchange factor activity"/>
    <property type="evidence" value="ECO:0007669"/>
    <property type="project" value="InterPro"/>
</dbReference>
<dbReference type="AlphaFoldDB" id="A0A504YT67"/>
<dbReference type="PROSITE" id="PS50010">
    <property type="entry name" value="DH_2"/>
    <property type="match status" value="1"/>
</dbReference>
<protein>
    <submittedName>
        <fullName evidence="2">FERM and pleckstrin domain containing protein</fullName>
    </submittedName>
</protein>